<dbReference type="InterPro" id="IPR005835">
    <property type="entry name" value="NTP_transferase_dom"/>
</dbReference>
<keyword evidence="4 7" id="KW-0808">Transferase</keyword>
<dbReference type="GO" id="GO:0006011">
    <property type="term" value="P:UDP-alpha-D-glucose metabolic process"/>
    <property type="evidence" value="ECO:0007669"/>
    <property type="project" value="InterPro"/>
</dbReference>
<dbReference type="EC" id="2.7.7.9" evidence="2 7"/>
<reference evidence="10" key="1">
    <citation type="journal article" date="2018" name="Science">
        <title>A primordial and reversible TCA cycle in a facultatively chemolithoautotrophic thermophile.</title>
        <authorList>
            <person name="Nunoura T."/>
            <person name="Chikaraishi Y."/>
            <person name="Izaki R."/>
            <person name="Suwa T."/>
            <person name="Sato T."/>
            <person name="Harada T."/>
            <person name="Mori K."/>
            <person name="Kato Y."/>
            <person name="Miyazaki M."/>
            <person name="Shimamura S."/>
            <person name="Yanagawa K."/>
            <person name="Shuto A."/>
            <person name="Ohkouchi N."/>
            <person name="Fujita N."/>
            <person name="Takaki Y."/>
            <person name="Atomi H."/>
            <person name="Takai K."/>
        </authorList>
    </citation>
    <scope>NUCLEOTIDE SEQUENCE [LARGE SCALE GENOMIC DNA]</scope>
    <source>
        <strain evidence="10">DSM 17441 / JCM 13301 / NBRC 103674 / ABI70S6</strain>
    </source>
</reference>
<evidence type="ECO:0000256" key="3">
    <source>
        <dbReference type="ARBA" id="ARBA00019048"/>
    </source>
</evidence>
<dbReference type="RefSeq" id="WP_068549923.1">
    <property type="nucleotide sequence ID" value="NZ_AP013035.1"/>
</dbReference>
<dbReference type="PANTHER" id="PTHR43197">
    <property type="entry name" value="UTP--GLUCOSE-1-PHOSPHATE URIDYLYLTRANSFERASE"/>
    <property type="match status" value="1"/>
</dbReference>
<dbReference type="SUPFAM" id="SSF53448">
    <property type="entry name" value="Nucleotide-diphospho-sugar transferases"/>
    <property type="match status" value="1"/>
</dbReference>
<keyword evidence="5 7" id="KW-0548">Nucleotidyltransferase</keyword>
<dbReference type="STRING" id="1298851.TST_1136"/>
<evidence type="ECO:0000256" key="5">
    <source>
        <dbReference type="ARBA" id="ARBA00022695"/>
    </source>
</evidence>
<gene>
    <name evidence="9" type="primary">galU</name>
    <name evidence="9" type="ORF">TST_1136</name>
</gene>
<dbReference type="EMBL" id="AP013035">
    <property type="protein sequence ID" value="BAT71928.1"/>
    <property type="molecule type" value="Genomic_DNA"/>
</dbReference>
<name>A0A0S3QUD2_THET7</name>
<evidence type="ECO:0000313" key="10">
    <source>
        <dbReference type="Proteomes" id="UP000063234"/>
    </source>
</evidence>
<dbReference type="Proteomes" id="UP000063234">
    <property type="component" value="Chromosome"/>
</dbReference>
<evidence type="ECO:0000259" key="8">
    <source>
        <dbReference type="Pfam" id="PF00483"/>
    </source>
</evidence>
<feature type="domain" description="Nucleotidyl transferase" evidence="8">
    <location>
        <begin position="10"/>
        <end position="264"/>
    </location>
</feature>
<comment type="similarity">
    <text evidence="1 7">Belongs to the UDPGP type 2 family.</text>
</comment>
<dbReference type="InterPro" id="IPR029044">
    <property type="entry name" value="Nucleotide-diphossugar_trans"/>
</dbReference>
<dbReference type="Pfam" id="PF00483">
    <property type="entry name" value="NTP_transferase"/>
    <property type="match status" value="1"/>
</dbReference>
<evidence type="ECO:0000256" key="1">
    <source>
        <dbReference type="ARBA" id="ARBA00006890"/>
    </source>
</evidence>
<organism evidence="9 10">
    <name type="scientific">Thermosulfidibacter takaii (strain DSM 17441 / JCM 13301 / NBRC 103674 / ABI70S6)</name>
    <dbReference type="NCBI Taxonomy" id="1298851"/>
    <lineage>
        <taxon>Bacteria</taxon>
        <taxon>Pseudomonadati</taxon>
        <taxon>Thermosulfidibacterota</taxon>
        <taxon>Thermosulfidibacteria</taxon>
        <taxon>Thermosulfidibacterales</taxon>
        <taxon>Thermosulfidibacteraceae</taxon>
    </lineage>
</organism>
<evidence type="ECO:0000256" key="4">
    <source>
        <dbReference type="ARBA" id="ARBA00022679"/>
    </source>
</evidence>
<evidence type="ECO:0000313" key="9">
    <source>
        <dbReference type="EMBL" id="BAT71928.1"/>
    </source>
</evidence>
<dbReference type="InterPro" id="IPR005771">
    <property type="entry name" value="GalU_uridylyltTrfase_bac/arc"/>
</dbReference>
<dbReference type="AlphaFoldDB" id="A0A0S3QUD2"/>
<keyword evidence="10" id="KW-1185">Reference proteome</keyword>
<evidence type="ECO:0000256" key="7">
    <source>
        <dbReference type="RuleBase" id="RU361259"/>
    </source>
</evidence>
<dbReference type="Gene3D" id="3.90.550.10">
    <property type="entry name" value="Spore Coat Polysaccharide Biosynthesis Protein SpsA, Chain A"/>
    <property type="match status" value="1"/>
</dbReference>
<protein>
    <recommendedName>
        <fullName evidence="3 7">UTP--glucose-1-phosphate uridylyltransferase</fullName>
        <ecNumber evidence="2 7">2.7.7.9</ecNumber>
    </recommendedName>
    <alternativeName>
        <fullName evidence="7">UDP-glucose pyrophosphorylase</fullName>
    </alternativeName>
</protein>
<comment type="catalytic activity">
    <reaction evidence="6 7">
        <text>alpha-D-glucose 1-phosphate + UTP + H(+) = UDP-alpha-D-glucose + diphosphate</text>
        <dbReference type="Rhea" id="RHEA:19889"/>
        <dbReference type="ChEBI" id="CHEBI:15378"/>
        <dbReference type="ChEBI" id="CHEBI:33019"/>
        <dbReference type="ChEBI" id="CHEBI:46398"/>
        <dbReference type="ChEBI" id="CHEBI:58601"/>
        <dbReference type="ChEBI" id="CHEBI:58885"/>
        <dbReference type="EC" id="2.7.7.9"/>
    </reaction>
</comment>
<dbReference type="GO" id="GO:0003983">
    <property type="term" value="F:UTP:glucose-1-phosphate uridylyltransferase activity"/>
    <property type="evidence" value="ECO:0007669"/>
    <property type="project" value="UniProtKB-EC"/>
</dbReference>
<dbReference type="PATRIC" id="fig|1298851.3.peg.1194"/>
<proteinExistence type="inferred from homology"/>
<dbReference type="OrthoDB" id="9803871at2"/>
<dbReference type="PANTHER" id="PTHR43197:SF1">
    <property type="entry name" value="UTP--GLUCOSE-1-PHOSPHATE URIDYLYLTRANSFERASE"/>
    <property type="match status" value="1"/>
</dbReference>
<dbReference type="KEGG" id="ttk:TST_1136"/>
<dbReference type="NCBIfam" id="TIGR01099">
    <property type="entry name" value="galU"/>
    <property type="match status" value="1"/>
</dbReference>
<evidence type="ECO:0000256" key="2">
    <source>
        <dbReference type="ARBA" id="ARBA00012415"/>
    </source>
</evidence>
<accession>A0A0S3QUD2</accession>
<evidence type="ECO:0000256" key="6">
    <source>
        <dbReference type="ARBA" id="ARBA00048128"/>
    </source>
</evidence>
<dbReference type="CDD" id="cd02541">
    <property type="entry name" value="UGPase_prokaryotic"/>
    <property type="match status" value="1"/>
</dbReference>
<sequence length="286" mass="32405">MIRKVVFPVAGLGTRFLPATKAMPKEMLPLVDKPLIQYTVEEALNSGIDVAVFVTGRGKRAIEDHFDRSWELEYKLEKSGKEELLNEVRKISEMIEVIYVRQRMPLGLGHAVLRAKEAVGNEPFAVILSDDIVDSERPCIGQLIDVYNRFKAPVIALKKVPEEEVSRYGIIKGKEVEEGLFLIEDMVEKPSVEEAPSNYAIIGRYVLTPDVFEKLEKTKPGKGGEIQLTDALKEMAKEKPFYGLVFEGEHFDCGNKLGFLKATVHFALKRDEFKLEFLDYLRTLVI</sequence>